<sequence length="382" mass="40944">MTTSADFAAEVQALIAHRIRQDVQGMHAYAVQDSKGMVKLDAMENPFSLPPDLQAALGQRLGALALNRYPDGRVNDLRAALAQYVGMPAGHDIMLGNGSDELISLLSMACDVPAQPGAARPVVLAPTPGFVMYAMSAQLQGLDFVGVPLTEDFALDVHAMVQAIAEKQPAIVYLAYPNNPTANLWDADAMATVIAAARQAGSIVAVDEAYQPFSSRTYMDVIRANPAAHPHVVLMRTLSKFGLAGVRLGYMTGPAALIAQVDKVRPPYNISVLNYECALFALEHQDAFAVQAQEICAQRAILLGALRAMSGVKAWDSDANMVLVRFPGADDAAQKIFDGLKARGVLVKNISKMHPLLARCLRLTVGTAEENARLIQALQETL</sequence>
<evidence type="ECO:0000259" key="12">
    <source>
        <dbReference type="Pfam" id="PF00155"/>
    </source>
</evidence>
<dbReference type="InterPro" id="IPR005861">
    <property type="entry name" value="HisP_aminotrans"/>
</dbReference>
<dbReference type="PANTHER" id="PTHR42885:SF2">
    <property type="entry name" value="HISTIDINOL-PHOSPHATE AMINOTRANSFERASE"/>
    <property type="match status" value="1"/>
</dbReference>
<dbReference type="InterPro" id="IPR015421">
    <property type="entry name" value="PyrdxlP-dep_Trfase_major"/>
</dbReference>
<evidence type="ECO:0000256" key="1">
    <source>
        <dbReference type="ARBA" id="ARBA00001933"/>
    </source>
</evidence>
<dbReference type="PANTHER" id="PTHR42885">
    <property type="entry name" value="HISTIDINOL-PHOSPHATE AMINOTRANSFERASE-RELATED"/>
    <property type="match status" value="1"/>
</dbReference>
<dbReference type="RefSeq" id="WP_313868922.1">
    <property type="nucleotide sequence ID" value="NZ_CP132507.1"/>
</dbReference>
<dbReference type="EMBL" id="CP132507">
    <property type="protein sequence ID" value="WNO06206.1"/>
    <property type="molecule type" value="Genomic_DNA"/>
</dbReference>
<dbReference type="Gene3D" id="3.90.1150.10">
    <property type="entry name" value="Aspartate Aminotransferase, domain 1"/>
    <property type="match status" value="1"/>
</dbReference>
<comment type="subunit">
    <text evidence="4 11">Homodimer.</text>
</comment>
<evidence type="ECO:0000256" key="4">
    <source>
        <dbReference type="ARBA" id="ARBA00011738"/>
    </source>
</evidence>
<comment type="pathway">
    <text evidence="2 11">Amino-acid biosynthesis; L-histidine biosynthesis; L-histidine from 5-phospho-alpha-D-ribose 1-diphosphate: step 7/9.</text>
</comment>
<comment type="cofactor">
    <cofactor evidence="1 11">
        <name>pyridoxal 5'-phosphate</name>
        <dbReference type="ChEBI" id="CHEBI:597326"/>
    </cofactor>
</comment>
<dbReference type="Proteomes" id="UP001302257">
    <property type="component" value="Chromosome"/>
</dbReference>
<comment type="catalytic activity">
    <reaction evidence="10 11">
        <text>L-histidinol phosphate + 2-oxoglutarate = 3-(imidazol-4-yl)-2-oxopropyl phosphate + L-glutamate</text>
        <dbReference type="Rhea" id="RHEA:23744"/>
        <dbReference type="ChEBI" id="CHEBI:16810"/>
        <dbReference type="ChEBI" id="CHEBI:29985"/>
        <dbReference type="ChEBI" id="CHEBI:57766"/>
        <dbReference type="ChEBI" id="CHEBI:57980"/>
        <dbReference type="EC" id="2.6.1.9"/>
    </reaction>
</comment>
<gene>
    <name evidence="11 13" type="primary">hisC</name>
    <name evidence="13" type="ORF">RAN89_07190</name>
</gene>
<keyword evidence="5 11" id="KW-0032">Aminotransferase</keyword>
<dbReference type="NCBIfam" id="TIGR01141">
    <property type="entry name" value="hisC"/>
    <property type="match status" value="1"/>
</dbReference>
<feature type="domain" description="Aminotransferase class I/classII large" evidence="12">
    <location>
        <begin position="37"/>
        <end position="378"/>
    </location>
</feature>
<dbReference type="SUPFAM" id="SSF53383">
    <property type="entry name" value="PLP-dependent transferases"/>
    <property type="match status" value="1"/>
</dbReference>
<dbReference type="InterPro" id="IPR004839">
    <property type="entry name" value="Aminotransferase_I/II_large"/>
</dbReference>
<evidence type="ECO:0000256" key="2">
    <source>
        <dbReference type="ARBA" id="ARBA00005011"/>
    </source>
</evidence>
<dbReference type="EC" id="2.6.1.9" evidence="11"/>
<protein>
    <recommendedName>
        <fullName evidence="11">Histidinol-phosphate aminotransferase</fullName>
        <ecNumber evidence="11">2.6.1.9</ecNumber>
    </recommendedName>
    <alternativeName>
        <fullName evidence="11">Imidazole acetol-phosphate transaminase</fullName>
    </alternativeName>
</protein>
<organism evidence="13 14">
    <name type="scientific">Rhodoferax mekongensis</name>
    <dbReference type="NCBI Taxonomy" id="3068341"/>
    <lineage>
        <taxon>Bacteria</taxon>
        <taxon>Pseudomonadati</taxon>
        <taxon>Pseudomonadota</taxon>
        <taxon>Betaproteobacteria</taxon>
        <taxon>Burkholderiales</taxon>
        <taxon>Comamonadaceae</taxon>
        <taxon>Rhodoferax</taxon>
    </lineage>
</organism>
<proteinExistence type="inferred from homology"/>
<comment type="similarity">
    <text evidence="3 11">Belongs to the class-II pyridoxal-phosphate-dependent aminotransferase family. Histidinol-phosphate aminotransferase subfamily.</text>
</comment>
<keyword evidence="9 11" id="KW-0368">Histidine biosynthesis</keyword>
<dbReference type="Gene3D" id="3.40.640.10">
    <property type="entry name" value="Type I PLP-dependent aspartate aminotransferase-like (Major domain)"/>
    <property type="match status" value="1"/>
</dbReference>
<evidence type="ECO:0000256" key="7">
    <source>
        <dbReference type="ARBA" id="ARBA00022679"/>
    </source>
</evidence>
<evidence type="ECO:0000256" key="11">
    <source>
        <dbReference type="HAMAP-Rule" id="MF_01023"/>
    </source>
</evidence>
<reference evidence="13 14" key="1">
    <citation type="submission" date="2023-08" db="EMBL/GenBank/DDBJ databases">
        <title>Rhodoferax potami sp. nov. and Rhodoferax mekongensis sp. nov., isolated from the Mekong River in Thailand.</title>
        <authorList>
            <person name="Kitikhun S."/>
            <person name="Charoenyingcharoen P."/>
            <person name="Siriarchawattana P."/>
            <person name="Likhitrattanapisal S."/>
            <person name="Nilsakha T."/>
            <person name="Chanpet A."/>
            <person name="Rattanawaree P."/>
            <person name="Ingsriswang S."/>
        </authorList>
    </citation>
    <scope>NUCLEOTIDE SEQUENCE [LARGE SCALE GENOMIC DNA]</scope>
    <source>
        <strain evidence="13 14">TBRC 17307</strain>
    </source>
</reference>
<evidence type="ECO:0000256" key="9">
    <source>
        <dbReference type="ARBA" id="ARBA00023102"/>
    </source>
</evidence>
<dbReference type="HAMAP" id="MF_01023">
    <property type="entry name" value="HisC_aminotrans_2"/>
    <property type="match status" value="1"/>
</dbReference>
<evidence type="ECO:0000256" key="5">
    <source>
        <dbReference type="ARBA" id="ARBA00022576"/>
    </source>
</evidence>
<keyword evidence="14" id="KW-1185">Reference proteome</keyword>
<accession>A0ABZ0B317</accession>
<evidence type="ECO:0000256" key="10">
    <source>
        <dbReference type="ARBA" id="ARBA00047481"/>
    </source>
</evidence>
<keyword evidence="8 11" id="KW-0663">Pyridoxal phosphate</keyword>
<dbReference type="Pfam" id="PF00155">
    <property type="entry name" value="Aminotran_1_2"/>
    <property type="match status" value="1"/>
</dbReference>
<keyword evidence="7 11" id="KW-0808">Transferase</keyword>
<dbReference type="InterPro" id="IPR015424">
    <property type="entry name" value="PyrdxlP-dep_Trfase"/>
</dbReference>
<evidence type="ECO:0000256" key="6">
    <source>
        <dbReference type="ARBA" id="ARBA00022605"/>
    </source>
</evidence>
<keyword evidence="6 11" id="KW-0028">Amino-acid biosynthesis</keyword>
<name>A0ABZ0B317_9BURK</name>
<dbReference type="GO" id="GO:0004400">
    <property type="term" value="F:histidinol-phosphate transaminase activity"/>
    <property type="evidence" value="ECO:0007669"/>
    <property type="project" value="UniProtKB-EC"/>
</dbReference>
<evidence type="ECO:0000313" key="14">
    <source>
        <dbReference type="Proteomes" id="UP001302257"/>
    </source>
</evidence>
<dbReference type="CDD" id="cd00609">
    <property type="entry name" value="AAT_like"/>
    <property type="match status" value="1"/>
</dbReference>
<dbReference type="InterPro" id="IPR015422">
    <property type="entry name" value="PyrdxlP-dep_Trfase_small"/>
</dbReference>
<evidence type="ECO:0000256" key="8">
    <source>
        <dbReference type="ARBA" id="ARBA00022898"/>
    </source>
</evidence>
<evidence type="ECO:0000313" key="13">
    <source>
        <dbReference type="EMBL" id="WNO06206.1"/>
    </source>
</evidence>
<evidence type="ECO:0000256" key="3">
    <source>
        <dbReference type="ARBA" id="ARBA00007970"/>
    </source>
</evidence>
<feature type="modified residue" description="N6-(pyridoxal phosphate)lysine" evidence="11">
    <location>
        <position position="240"/>
    </location>
</feature>